<dbReference type="PANTHER" id="PTHR33178">
    <property type="match status" value="1"/>
</dbReference>
<dbReference type="STRING" id="226506.SAMN04488519_101213"/>
<dbReference type="SUPFAM" id="SSF54909">
    <property type="entry name" value="Dimeric alpha+beta barrel"/>
    <property type="match status" value="1"/>
</dbReference>
<keyword evidence="4" id="KW-1185">Reference proteome</keyword>
<dbReference type="PROSITE" id="PS51257">
    <property type="entry name" value="PROKAR_LIPOPROTEIN"/>
    <property type="match status" value="1"/>
</dbReference>
<organism evidence="3 4">
    <name type="scientific">Algoriphagus ornithinivorans</name>
    <dbReference type="NCBI Taxonomy" id="226506"/>
    <lineage>
        <taxon>Bacteria</taxon>
        <taxon>Pseudomonadati</taxon>
        <taxon>Bacteroidota</taxon>
        <taxon>Cytophagia</taxon>
        <taxon>Cytophagales</taxon>
        <taxon>Cyclobacteriaceae</taxon>
        <taxon>Algoriphagus</taxon>
    </lineage>
</organism>
<feature type="domain" description="Stress-response A/B barrel" evidence="2">
    <location>
        <begin position="44"/>
        <end position="138"/>
    </location>
</feature>
<dbReference type="EMBL" id="FOVW01000001">
    <property type="protein sequence ID" value="SFN63620.1"/>
    <property type="molecule type" value="Genomic_DNA"/>
</dbReference>
<dbReference type="SMART" id="SM00886">
    <property type="entry name" value="Dabb"/>
    <property type="match status" value="1"/>
</dbReference>
<dbReference type="AlphaFoldDB" id="A0A1I5AMN5"/>
<dbReference type="InterPro" id="IPR044662">
    <property type="entry name" value="HS1/DABB1-like"/>
</dbReference>
<comment type="subunit">
    <text evidence="1">Homodimer.</text>
</comment>
<dbReference type="PANTHER" id="PTHR33178:SF10">
    <property type="entry name" value="STRESS-RESPONSE A_B BARREL DOMAIN-CONTAINING PROTEIN"/>
    <property type="match status" value="1"/>
</dbReference>
<dbReference type="InterPro" id="IPR011008">
    <property type="entry name" value="Dimeric_a/b-barrel"/>
</dbReference>
<evidence type="ECO:0000313" key="3">
    <source>
        <dbReference type="EMBL" id="SFN63620.1"/>
    </source>
</evidence>
<accession>A0A1I5AMN5</accession>
<sequence length="141" mass="16411">MRKNLLFCLFILVFSCAEKKEEVKEIEKEVYKEITMDPQPDSVLRHVVLFAFKESSSPADINQIIEAFENLQNEIPEIKSFEWGLNNSPENLNKGLTHAFFLTFHSEADRDTYLPHPSHQKFGELIGPHLKDVTVVDYWTK</sequence>
<proteinExistence type="predicted"/>
<dbReference type="Pfam" id="PF07876">
    <property type="entry name" value="Dabb"/>
    <property type="match status" value="1"/>
</dbReference>
<dbReference type="Gene3D" id="3.30.70.100">
    <property type="match status" value="1"/>
</dbReference>
<gene>
    <name evidence="3" type="ORF">SAMN04488519_101213</name>
</gene>
<protein>
    <submittedName>
        <fullName evidence="3">Stress responsive A/B Barrel Domain</fullName>
    </submittedName>
</protein>
<dbReference type="RefSeq" id="WP_091649080.1">
    <property type="nucleotide sequence ID" value="NZ_FOVW01000001.1"/>
</dbReference>
<reference evidence="4" key="1">
    <citation type="submission" date="2016-10" db="EMBL/GenBank/DDBJ databases">
        <authorList>
            <person name="Varghese N."/>
            <person name="Submissions S."/>
        </authorList>
    </citation>
    <scope>NUCLEOTIDE SEQUENCE [LARGE SCALE GENOMIC DNA]</scope>
    <source>
        <strain evidence="4">DSM 15282</strain>
    </source>
</reference>
<dbReference type="Proteomes" id="UP000199564">
    <property type="component" value="Unassembled WGS sequence"/>
</dbReference>
<dbReference type="InterPro" id="IPR013097">
    <property type="entry name" value="Dabb"/>
</dbReference>
<evidence type="ECO:0000259" key="2">
    <source>
        <dbReference type="PROSITE" id="PS51502"/>
    </source>
</evidence>
<evidence type="ECO:0000313" key="4">
    <source>
        <dbReference type="Proteomes" id="UP000199564"/>
    </source>
</evidence>
<evidence type="ECO:0000256" key="1">
    <source>
        <dbReference type="ARBA" id="ARBA00011738"/>
    </source>
</evidence>
<name>A0A1I5AMN5_9BACT</name>
<dbReference type="PROSITE" id="PS51502">
    <property type="entry name" value="S_R_A_B_BARREL"/>
    <property type="match status" value="1"/>
</dbReference>